<dbReference type="AlphaFoldDB" id="A0AAE0HSR4"/>
<reference evidence="1" key="1">
    <citation type="journal article" date="2023" name="Mol. Phylogenet. Evol.">
        <title>Genome-scale phylogeny and comparative genomics of the fungal order Sordariales.</title>
        <authorList>
            <person name="Hensen N."/>
            <person name="Bonometti L."/>
            <person name="Westerberg I."/>
            <person name="Brannstrom I.O."/>
            <person name="Guillou S."/>
            <person name="Cros-Aarteil S."/>
            <person name="Calhoun S."/>
            <person name="Haridas S."/>
            <person name="Kuo A."/>
            <person name="Mondo S."/>
            <person name="Pangilinan J."/>
            <person name="Riley R."/>
            <person name="LaButti K."/>
            <person name="Andreopoulos B."/>
            <person name="Lipzen A."/>
            <person name="Chen C."/>
            <person name="Yan M."/>
            <person name="Daum C."/>
            <person name="Ng V."/>
            <person name="Clum A."/>
            <person name="Steindorff A."/>
            <person name="Ohm R.A."/>
            <person name="Martin F."/>
            <person name="Silar P."/>
            <person name="Natvig D.O."/>
            <person name="Lalanne C."/>
            <person name="Gautier V."/>
            <person name="Ament-Velasquez S.L."/>
            <person name="Kruys A."/>
            <person name="Hutchinson M.I."/>
            <person name="Powell A.J."/>
            <person name="Barry K."/>
            <person name="Miller A.N."/>
            <person name="Grigoriev I.V."/>
            <person name="Debuchy R."/>
            <person name="Gladieux P."/>
            <person name="Hiltunen Thoren M."/>
            <person name="Johannesson H."/>
        </authorList>
    </citation>
    <scope>NUCLEOTIDE SEQUENCE</scope>
    <source>
        <strain evidence="1">CBS 118394</strain>
    </source>
</reference>
<dbReference type="EMBL" id="JAUEDM010000011">
    <property type="protein sequence ID" value="KAK3311922.1"/>
    <property type="molecule type" value="Genomic_DNA"/>
</dbReference>
<name>A0AAE0HSR4_9PEZI</name>
<organism evidence="1 2">
    <name type="scientific">Apodospora peruviana</name>
    <dbReference type="NCBI Taxonomy" id="516989"/>
    <lineage>
        <taxon>Eukaryota</taxon>
        <taxon>Fungi</taxon>
        <taxon>Dikarya</taxon>
        <taxon>Ascomycota</taxon>
        <taxon>Pezizomycotina</taxon>
        <taxon>Sordariomycetes</taxon>
        <taxon>Sordariomycetidae</taxon>
        <taxon>Sordariales</taxon>
        <taxon>Lasiosphaeriaceae</taxon>
        <taxon>Apodospora</taxon>
    </lineage>
</organism>
<dbReference type="PANTHER" id="PTHR33112:SF16">
    <property type="entry name" value="HETEROKARYON INCOMPATIBILITY DOMAIN-CONTAINING PROTEIN"/>
    <property type="match status" value="1"/>
</dbReference>
<accession>A0AAE0HSR4</accession>
<dbReference type="Proteomes" id="UP001283341">
    <property type="component" value="Unassembled WGS sequence"/>
</dbReference>
<keyword evidence="2" id="KW-1185">Reference proteome</keyword>
<gene>
    <name evidence="1" type="ORF">B0H66DRAFT_614580</name>
</gene>
<feature type="non-terminal residue" evidence="1">
    <location>
        <position position="1"/>
    </location>
</feature>
<proteinExistence type="predicted"/>
<reference evidence="1" key="2">
    <citation type="submission" date="2023-06" db="EMBL/GenBank/DDBJ databases">
        <authorList>
            <consortium name="Lawrence Berkeley National Laboratory"/>
            <person name="Haridas S."/>
            <person name="Hensen N."/>
            <person name="Bonometti L."/>
            <person name="Westerberg I."/>
            <person name="Brannstrom I.O."/>
            <person name="Guillou S."/>
            <person name="Cros-Aarteil S."/>
            <person name="Calhoun S."/>
            <person name="Kuo A."/>
            <person name="Mondo S."/>
            <person name="Pangilinan J."/>
            <person name="Riley R."/>
            <person name="Labutti K."/>
            <person name="Andreopoulos B."/>
            <person name="Lipzen A."/>
            <person name="Chen C."/>
            <person name="Yanf M."/>
            <person name="Daum C."/>
            <person name="Ng V."/>
            <person name="Clum A."/>
            <person name="Steindorff A."/>
            <person name="Ohm R."/>
            <person name="Martin F."/>
            <person name="Silar P."/>
            <person name="Natvig D."/>
            <person name="Lalanne C."/>
            <person name="Gautier V."/>
            <person name="Ament-Velasquez S.L."/>
            <person name="Kruys A."/>
            <person name="Hutchinson M.I."/>
            <person name="Powell A.J."/>
            <person name="Barry K."/>
            <person name="Miller A.N."/>
            <person name="Grigoriev I.V."/>
            <person name="Debuchy R."/>
            <person name="Gladieux P."/>
            <person name="Thoren M.H."/>
            <person name="Johannesson H."/>
        </authorList>
    </citation>
    <scope>NUCLEOTIDE SEQUENCE</scope>
    <source>
        <strain evidence="1">CBS 118394</strain>
    </source>
</reference>
<protein>
    <submittedName>
        <fullName evidence="1">Uncharacterized protein</fullName>
    </submittedName>
</protein>
<comment type="caution">
    <text evidence="1">The sequence shown here is derived from an EMBL/GenBank/DDBJ whole genome shotgun (WGS) entry which is preliminary data.</text>
</comment>
<evidence type="ECO:0000313" key="1">
    <source>
        <dbReference type="EMBL" id="KAK3311922.1"/>
    </source>
</evidence>
<dbReference type="PANTHER" id="PTHR33112">
    <property type="entry name" value="DOMAIN PROTEIN, PUTATIVE-RELATED"/>
    <property type="match status" value="1"/>
</dbReference>
<sequence length="124" mass="14365">RGWTYQEDLFSRRKLIFQADCVCWGCWLTHLYEEDRQLPRVSKLNQLQIPNYRHVCHCETGHVSRAIPDIAGLVDLLRYYNQRRFTFSEDALNSFGGIATALRPCFLVPFIAGLPACFLDIALL</sequence>
<evidence type="ECO:0000313" key="2">
    <source>
        <dbReference type="Proteomes" id="UP001283341"/>
    </source>
</evidence>